<feature type="region of interest" description="Disordered" evidence="2">
    <location>
        <begin position="173"/>
        <end position="198"/>
    </location>
</feature>
<dbReference type="SUPFAM" id="SSF48452">
    <property type="entry name" value="TPR-like"/>
    <property type="match status" value="1"/>
</dbReference>
<proteinExistence type="predicted"/>
<dbReference type="PANTHER" id="PTHR12558">
    <property type="entry name" value="CELL DIVISION CYCLE 16,23,27"/>
    <property type="match status" value="1"/>
</dbReference>
<evidence type="ECO:0008006" key="5">
    <source>
        <dbReference type="Google" id="ProtNLM"/>
    </source>
</evidence>
<dbReference type="Gene3D" id="1.25.40.10">
    <property type="entry name" value="Tetratricopeptide repeat domain"/>
    <property type="match status" value="2"/>
</dbReference>
<dbReference type="PANTHER" id="PTHR12558:SF33">
    <property type="entry name" value="BLL7664 PROTEIN"/>
    <property type="match status" value="1"/>
</dbReference>
<protein>
    <recommendedName>
        <fullName evidence="5">Tetratricopeptide repeat protein</fullName>
    </recommendedName>
</protein>
<accession>A0A917YA63</accession>
<dbReference type="PROSITE" id="PS50005">
    <property type="entry name" value="TPR"/>
    <property type="match status" value="3"/>
</dbReference>
<reference evidence="3 4" key="1">
    <citation type="journal article" date="2014" name="Int. J. Syst. Evol. Microbiol.">
        <title>Complete genome sequence of Corynebacterium casei LMG S-19264T (=DSM 44701T), isolated from a smear-ripened cheese.</title>
        <authorList>
            <consortium name="US DOE Joint Genome Institute (JGI-PGF)"/>
            <person name="Walter F."/>
            <person name="Albersmeier A."/>
            <person name="Kalinowski J."/>
            <person name="Ruckert C."/>
        </authorList>
    </citation>
    <scope>NUCLEOTIDE SEQUENCE [LARGE SCALE GENOMIC DNA]</scope>
    <source>
        <strain evidence="3 4">CGMCC 4.7111</strain>
    </source>
</reference>
<comment type="caution">
    <text evidence="3">The sequence shown here is derived from an EMBL/GenBank/DDBJ whole genome shotgun (WGS) entry which is preliminary data.</text>
</comment>
<evidence type="ECO:0000313" key="3">
    <source>
        <dbReference type="EMBL" id="GGN82002.1"/>
    </source>
</evidence>
<evidence type="ECO:0000256" key="2">
    <source>
        <dbReference type="SAM" id="MobiDB-lite"/>
    </source>
</evidence>
<evidence type="ECO:0000256" key="1">
    <source>
        <dbReference type="PROSITE-ProRule" id="PRU00339"/>
    </source>
</evidence>
<dbReference type="SMART" id="SM00028">
    <property type="entry name" value="TPR"/>
    <property type="match status" value="4"/>
</dbReference>
<dbReference type="Pfam" id="PF13432">
    <property type="entry name" value="TPR_16"/>
    <property type="match status" value="2"/>
</dbReference>
<feature type="repeat" description="TPR" evidence="1">
    <location>
        <begin position="39"/>
        <end position="72"/>
    </location>
</feature>
<keyword evidence="1" id="KW-0802">TPR repeat</keyword>
<dbReference type="InterPro" id="IPR019734">
    <property type="entry name" value="TPR_rpt"/>
</dbReference>
<feature type="compositionally biased region" description="Low complexity" evidence="2">
    <location>
        <begin position="20"/>
        <end position="32"/>
    </location>
</feature>
<dbReference type="InterPro" id="IPR011990">
    <property type="entry name" value="TPR-like_helical_dom_sf"/>
</dbReference>
<evidence type="ECO:0000313" key="4">
    <source>
        <dbReference type="Proteomes" id="UP000600365"/>
    </source>
</evidence>
<feature type="repeat" description="TPR" evidence="1">
    <location>
        <begin position="73"/>
        <end position="106"/>
    </location>
</feature>
<feature type="compositionally biased region" description="Polar residues" evidence="2">
    <location>
        <begin position="184"/>
        <end position="198"/>
    </location>
</feature>
<dbReference type="EMBL" id="BMMM01000015">
    <property type="protein sequence ID" value="GGN82002.1"/>
    <property type="molecule type" value="Genomic_DNA"/>
</dbReference>
<sequence>MTLWAMHSPSTGSTASKALSAGSTKSKDSSSANRVLQDTNLLMQTGILQEKQHDSEGAARTYRRVLELDPGNKFAWYSLGAIAQQSGRTADARADYEKALKIDPSFVSALNGEANLLAASEPDRAIDLLNRAVAADPKAATTHLQLGLLLAKEDRNDEAEAAFRRAVAADHQTLSQVPEEFRDSVSTPPTSSHAGSSR</sequence>
<organism evidence="3 4">
    <name type="scientific">Streptomyces albiflavescens</name>
    <dbReference type="NCBI Taxonomy" id="1623582"/>
    <lineage>
        <taxon>Bacteria</taxon>
        <taxon>Bacillati</taxon>
        <taxon>Actinomycetota</taxon>
        <taxon>Actinomycetes</taxon>
        <taxon>Kitasatosporales</taxon>
        <taxon>Streptomycetaceae</taxon>
        <taxon>Streptomyces</taxon>
    </lineage>
</organism>
<name>A0A917YA63_9ACTN</name>
<feature type="region of interest" description="Disordered" evidence="2">
    <location>
        <begin position="1"/>
        <end position="34"/>
    </location>
</feature>
<keyword evidence="4" id="KW-1185">Reference proteome</keyword>
<dbReference type="AlphaFoldDB" id="A0A917YA63"/>
<feature type="compositionally biased region" description="Polar residues" evidence="2">
    <location>
        <begin position="8"/>
        <end position="17"/>
    </location>
</feature>
<gene>
    <name evidence="3" type="ORF">GCM10011579_069210</name>
</gene>
<dbReference type="Proteomes" id="UP000600365">
    <property type="component" value="Unassembled WGS sequence"/>
</dbReference>
<feature type="repeat" description="TPR" evidence="1">
    <location>
        <begin position="140"/>
        <end position="173"/>
    </location>
</feature>